<evidence type="ECO:0000313" key="3">
    <source>
        <dbReference type="Proteomes" id="UP000595437"/>
    </source>
</evidence>
<proteinExistence type="predicted"/>
<feature type="region of interest" description="Disordered" evidence="1">
    <location>
        <begin position="1"/>
        <end position="66"/>
    </location>
</feature>
<keyword evidence="3" id="KW-1185">Reference proteome</keyword>
<dbReference type="EMBL" id="CP045898">
    <property type="protein sequence ID" value="QQP40571.1"/>
    <property type="molecule type" value="Genomic_DNA"/>
</dbReference>
<gene>
    <name evidence="2" type="ORF">FKW44_014660</name>
</gene>
<evidence type="ECO:0000313" key="2">
    <source>
        <dbReference type="EMBL" id="QQP40571.1"/>
    </source>
</evidence>
<dbReference type="Proteomes" id="UP000595437">
    <property type="component" value="Chromosome 9"/>
</dbReference>
<organism evidence="2 3">
    <name type="scientific">Caligus rogercresseyi</name>
    <name type="common">Sea louse</name>
    <dbReference type="NCBI Taxonomy" id="217165"/>
    <lineage>
        <taxon>Eukaryota</taxon>
        <taxon>Metazoa</taxon>
        <taxon>Ecdysozoa</taxon>
        <taxon>Arthropoda</taxon>
        <taxon>Crustacea</taxon>
        <taxon>Multicrustacea</taxon>
        <taxon>Hexanauplia</taxon>
        <taxon>Copepoda</taxon>
        <taxon>Siphonostomatoida</taxon>
        <taxon>Caligidae</taxon>
        <taxon>Caligus</taxon>
    </lineage>
</organism>
<reference evidence="3" key="1">
    <citation type="submission" date="2021-01" db="EMBL/GenBank/DDBJ databases">
        <title>Caligus Genome Assembly.</title>
        <authorList>
            <person name="Gallardo-Escarate C."/>
        </authorList>
    </citation>
    <scope>NUCLEOTIDE SEQUENCE [LARGE SCALE GENOMIC DNA]</scope>
</reference>
<dbReference type="AlphaFoldDB" id="A0A7T8K022"/>
<feature type="compositionally biased region" description="Basic and acidic residues" evidence="1">
    <location>
        <begin position="44"/>
        <end position="57"/>
    </location>
</feature>
<feature type="compositionally biased region" description="Basic residues" evidence="1">
    <location>
        <begin position="1"/>
        <end position="12"/>
    </location>
</feature>
<protein>
    <submittedName>
        <fullName evidence="2">Uncharacterized protein</fullName>
    </submittedName>
</protein>
<name>A0A7T8K022_CALRO</name>
<evidence type="ECO:0000256" key="1">
    <source>
        <dbReference type="SAM" id="MobiDB-lite"/>
    </source>
</evidence>
<accession>A0A7T8K022</accession>
<sequence>MSVYRLARRTTSRGKLGSGTKPKWPTGHQEGIGGGTTEINEGSCKGHGDLAHNDCEVGQKLGGKSL</sequence>